<dbReference type="PANTHER" id="PTHR37945">
    <property type="entry name" value="EXTRACELLULAR TUNGSTATE BINDING PROTEIN"/>
    <property type="match status" value="1"/>
</dbReference>
<sequence>MFYGKRTKLNSLFVFMLMLCIFLFLLTSCGQKTISQQGQSKNIQNSKEIILATTTSTQDSGLLDVLIPLFEQKTGYKVKTIAVGTGQALAMGEKGDADVMLVHAPEAEMELVKKGAAINRQLVMHNDFIIVGPPDDPAGVKDAKSAAEAFRLIAEKKALFISRGDNSGTHKKELALWKKVGIEQPTGKWYQSTGQGMGATLDIASEKGGYTLTDRATYLMKKEKLRLIILKEGDKELLNIYHVMQTNPEYVRQNNPNAAKMINVEGAKAFVEFMVSPETQKVIGEFGKEKLGQSLFVPDAGKDESDILQQN</sequence>
<dbReference type="PANTHER" id="PTHR37945:SF1">
    <property type="entry name" value="EXTRACELLULAR TUNGSTATE BINDING PROTEIN"/>
    <property type="match status" value="1"/>
</dbReference>
<comment type="caution">
    <text evidence="2">The sequence shown here is derived from an EMBL/GenBank/DDBJ whole genome shotgun (WGS) entry which is preliminary data.</text>
</comment>
<dbReference type="InterPro" id="IPR024370">
    <property type="entry name" value="PBP_domain"/>
</dbReference>
<dbReference type="EMBL" id="LOHZ01000023">
    <property type="protein sequence ID" value="KYO67008.1"/>
    <property type="molecule type" value="Genomic_DNA"/>
</dbReference>
<dbReference type="RefSeq" id="WP_068747978.1">
    <property type="nucleotide sequence ID" value="NZ_LOHZ01000023.1"/>
</dbReference>
<dbReference type="PATRIC" id="fig|520767.4.peg.915"/>
<dbReference type="SUPFAM" id="SSF53850">
    <property type="entry name" value="Periplasmic binding protein-like II"/>
    <property type="match status" value="1"/>
</dbReference>
<dbReference type="Gene3D" id="3.40.190.10">
    <property type="entry name" value="Periplasmic binding protein-like II"/>
    <property type="match status" value="2"/>
</dbReference>
<dbReference type="OrthoDB" id="186379at2"/>
<proteinExistence type="predicted"/>
<organism evidence="2 3">
    <name type="scientific">Thermovenabulum gondwanense</name>
    <dbReference type="NCBI Taxonomy" id="520767"/>
    <lineage>
        <taxon>Bacteria</taxon>
        <taxon>Bacillati</taxon>
        <taxon>Bacillota</taxon>
        <taxon>Clostridia</taxon>
        <taxon>Thermosediminibacterales</taxon>
        <taxon>Thermosediminibacteraceae</taxon>
        <taxon>Thermovenabulum</taxon>
    </lineage>
</organism>
<protein>
    <recommendedName>
        <fullName evidence="1">PBP domain-containing protein</fullName>
    </recommendedName>
</protein>
<dbReference type="Pfam" id="PF12849">
    <property type="entry name" value="PBP_like_2"/>
    <property type="match status" value="1"/>
</dbReference>
<dbReference type="STRING" id="520767.ATZ99_08250"/>
<name>A0A161QCL4_9FIRM</name>
<dbReference type="Proteomes" id="UP000075737">
    <property type="component" value="Unassembled WGS sequence"/>
</dbReference>
<accession>A0A161QCL4</accession>
<gene>
    <name evidence="2" type="ORF">ATZ99_08250</name>
</gene>
<reference evidence="2 3" key="1">
    <citation type="submission" date="2015-12" db="EMBL/GenBank/DDBJ databases">
        <title>Draft genome of Thermovenabulum gondwanense isolated from a red thermophilic microbial mat colonisisng an outflow channel of a bore well.</title>
        <authorList>
            <person name="Patel B.K."/>
        </authorList>
    </citation>
    <scope>NUCLEOTIDE SEQUENCE [LARGE SCALE GENOMIC DNA]</scope>
    <source>
        <strain evidence="2 3">R270</strain>
    </source>
</reference>
<evidence type="ECO:0000313" key="3">
    <source>
        <dbReference type="Proteomes" id="UP000075737"/>
    </source>
</evidence>
<evidence type="ECO:0000313" key="2">
    <source>
        <dbReference type="EMBL" id="KYO67008.1"/>
    </source>
</evidence>
<dbReference type="InterPro" id="IPR052738">
    <property type="entry name" value="ABC-Tungstate_binding"/>
</dbReference>
<evidence type="ECO:0000259" key="1">
    <source>
        <dbReference type="Pfam" id="PF12849"/>
    </source>
</evidence>
<feature type="domain" description="PBP" evidence="1">
    <location>
        <begin position="47"/>
        <end position="278"/>
    </location>
</feature>
<keyword evidence="3" id="KW-1185">Reference proteome</keyword>
<dbReference type="AlphaFoldDB" id="A0A161QCL4"/>
<dbReference type="PROSITE" id="PS51257">
    <property type="entry name" value="PROKAR_LIPOPROTEIN"/>
    <property type="match status" value="1"/>
</dbReference>